<organism evidence="2 3">
    <name type="scientific">Thalassiosira oceanica</name>
    <name type="common">Marine diatom</name>
    <dbReference type="NCBI Taxonomy" id="159749"/>
    <lineage>
        <taxon>Eukaryota</taxon>
        <taxon>Sar</taxon>
        <taxon>Stramenopiles</taxon>
        <taxon>Ochrophyta</taxon>
        <taxon>Bacillariophyta</taxon>
        <taxon>Coscinodiscophyceae</taxon>
        <taxon>Thalassiosirophycidae</taxon>
        <taxon>Thalassiosirales</taxon>
        <taxon>Thalassiosiraceae</taxon>
        <taxon>Thalassiosira</taxon>
    </lineage>
</organism>
<comment type="caution">
    <text evidence="2">The sequence shown here is derived from an EMBL/GenBank/DDBJ whole genome shotgun (WGS) entry which is preliminary data.</text>
</comment>
<dbReference type="Proteomes" id="UP000266841">
    <property type="component" value="Unassembled WGS sequence"/>
</dbReference>
<evidence type="ECO:0000313" key="2">
    <source>
        <dbReference type="EMBL" id="EJK60077.1"/>
    </source>
</evidence>
<dbReference type="OrthoDB" id="47772at2759"/>
<proteinExistence type="predicted"/>
<dbReference type="AlphaFoldDB" id="K0SNR7"/>
<name>K0SNR7_THAOC</name>
<feature type="compositionally biased region" description="Pro residues" evidence="1">
    <location>
        <begin position="154"/>
        <end position="170"/>
    </location>
</feature>
<gene>
    <name evidence="2" type="ORF">THAOC_19637</name>
</gene>
<keyword evidence="3" id="KW-1185">Reference proteome</keyword>
<evidence type="ECO:0000256" key="1">
    <source>
        <dbReference type="SAM" id="MobiDB-lite"/>
    </source>
</evidence>
<dbReference type="EMBL" id="AGNL01021580">
    <property type="protein sequence ID" value="EJK60077.1"/>
    <property type="molecule type" value="Genomic_DNA"/>
</dbReference>
<accession>K0SNR7</accession>
<sequence length="170" mass="18471">MKVAEAEPACRRSGPSYLRAVRTWLPQPELDGNSLRLGAPSPRRILADCWALNEHATDYSDATKPVTVNPALFGRCYFYRASDEEGKACQAWTPLWEALTIGRWRVGERCGLTGGPVPAPRPVATRAAAVALCQPALYLIQPLEAGQPKHQLPSTPPPPSPVPPNIAPSW</sequence>
<reference evidence="2 3" key="1">
    <citation type="journal article" date="2012" name="Genome Biol.">
        <title>Genome and low-iron response of an oceanic diatom adapted to chronic iron limitation.</title>
        <authorList>
            <person name="Lommer M."/>
            <person name="Specht M."/>
            <person name="Roy A.S."/>
            <person name="Kraemer L."/>
            <person name="Andreson R."/>
            <person name="Gutowska M.A."/>
            <person name="Wolf J."/>
            <person name="Bergner S.V."/>
            <person name="Schilhabel M.B."/>
            <person name="Klostermeier U.C."/>
            <person name="Beiko R.G."/>
            <person name="Rosenstiel P."/>
            <person name="Hippler M."/>
            <person name="Laroche J."/>
        </authorList>
    </citation>
    <scope>NUCLEOTIDE SEQUENCE [LARGE SCALE GENOMIC DNA]</scope>
    <source>
        <strain evidence="2 3">CCMP1005</strain>
    </source>
</reference>
<evidence type="ECO:0000313" key="3">
    <source>
        <dbReference type="Proteomes" id="UP000266841"/>
    </source>
</evidence>
<protein>
    <submittedName>
        <fullName evidence="2">Uncharacterized protein</fullName>
    </submittedName>
</protein>
<feature type="region of interest" description="Disordered" evidence="1">
    <location>
        <begin position="147"/>
        <end position="170"/>
    </location>
</feature>